<comment type="caution">
    <text evidence="3">The sequence shown here is derived from an EMBL/GenBank/DDBJ whole genome shotgun (WGS) entry which is preliminary data.</text>
</comment>
<dbReference type="EMBL" id="BAABDJ010000022">
    <property type="protein sequence ID" value="GAA4010195.1"/>
    <property type="molecule type" value="Genomic_DNA"/>
</dbReference>
<feature type="domain" description="Peptidase M16 N-terminal" evidence="1">
    <location>
        <begin position="37"/>
        <end position="148"/>
    </location>
</feature>
<dbReference type="PANTHER" id="PTHR11851">
    <property type="entry name" value="METALLOPROTEASE"/>
    <property type="match status" value="1"/>
</dbReference>
<dbReference type="InterPro" id="IPR011765">
    <property type="entry name" value="Pept_M16_N"/>
</dbReference>
<sequence length="427" mass="47383">MLDRKVAPPIQPLVSVKLPAADVFSLPNGARLHLLRNDAQPVIRLEIAFRAGKWYDPSPGISLLTARMLLEGTRTRTARQIADEVAFYGASLECEQGFDRSTLTLYCLSRHLEKLLPLLTDIITEPTFPTVELELLKTRTIQNVRVERQKTSYLASEAFARSLYGDEHPYGRSFDETPFRQATQANVLTFHASHYDIGTSEIFLCGDVSNAQQSLVRSMLGSIPASSTTETIVALTASTSPIPSAMVVMPESSQSSLRIGRFWPSLTHPSTHPLQVLVKVLGGYFGSRLMKNIREDKGFTYGIYASIYPRENASNLVISTDVNAASTPAAVIEVKQELTRLQNELIPAEELQTVKNYIAGKFANELGTVFEQCDKYRSLVFLNLPATYYTDFLKQVAQVEAPELQMLAQEYLTPVDMIEVTAGPILS</sequence>
<dbReference type="Pfam" id="PF00675">
    <property type="entry name" value="Peptidase_M16"/>
    <property type="match status" value="1"/>
</dbReference>
<proteinExistence type="predicted"/>
<dbReference type="SUPFAM" id="SSF63411">
    <property type="entry name" value="LuxS/MPP-like metallohydrolase"/>
    <property type="match status" value="2"/>
</dbReference>
<dbReference type="RefSeq" id="WP_345073169.1">
    <property type="nucleotide sequence ID" value="NZ_BAABDJ010000022.1"/>
</dbReference>
<evidence type="ECO:0000313" key="3">
    <source>
        <dbReference type="EMBL" id="GAA4010195.1"/>
    </source>
</evidence>
<organism evidence="3 4">
    <name type="scientific">Hymenobacter fastidiosus</name>
    <dbReference type="NCBI Taxonomy" id="486264"/>
    <lineage>
        <taxon>Bacteria</taxon>
        <taxon>Pseudomonadati</taxon>
        <taxon>Bacteroidota</taxon>
        <taxon>Cytophagia</taxon>
        <taxon>Cytophagales</taxon>
        <taxon>Hymenobacteraceae</taxon>
        <taxon>Hymenobacter</taxon>
    </lineage>
</organism>
<dbReference type="Gene3D" id="3.30.830.10">
    <property type="entry name" value="Metalloenzyme, LuxS/M16 peptidase-like"/>
    <property type="match status" value="2"/>
</dbReference>
<dbReference type="Pfam" id="PF05193">
    <property type="entry name" value="Peptidase_M16_C"/>
    <property type="match status" value="1"/>
</dbReference>
<protein>
    <submittedName>
        <fullName evidence="3">Pitrilysin family protein</fullName>
    </submittedName>
</protein>
<accession>A0ABP7SDS6</accession>
<gene>
    <name evidence="3" type="ORF">GCM10022408_23080</name>
</gene>
<name>A0ABP7SDS6_9BACT</name>
<dbReference type="PANTHER" id="PTHR11851:SF224">
    <property type="entry name" value="PROCESSING PROTEASE"/>
    <property type="match status" value="1"/>
</dbReference>
<dbReference type="InterPro" id="IPR011249">
    <property type="entry name" value="Metalloenz_LuxS/M16"/>
</dbReference>
<feature type="domain" description="Peptidase M16 C-terminal" evidence="2">
    <location>
        <begin position="183"/>
        <end position="356"/>
    </location>
</feature>
<evidence type="ECO:0000313" key="4">
    <source>
        <dbReference type="Proteomes" id="UP001500567"/>
    </source>
</evidence>
<dbReference type="Proteomes" id="UP001500567">
    <property type="component" value="Unassembled WGS sequence"/>
</dbReference>
<evidence type="ECO:0000259" key="1">
    <source>
        <dbReference type="Pfam" id="PF00675"/>
    </source>
</evidence>
<dbReference type="InterPro" id="IPR050361">
    <property type="entry name" value="MPP/UQCRC_Complex"/>
</dbReference>
<keyword evidence="4" id="KW-1185">Reference proteome</keyword>
<dbReference type="InterPro" id="IPR007863">
    <property type="entry name" value="Peptidase_M16_C"/>
</dbReference>
<reference evidence="4" key="1">
    <citation type="journal article" date="2019" name="Int. J. Syst. Evol. Microbiol.">
        <title>The Global Catalogue of Microorganisms (GCM) 10K type strain sequencing project: providing services to taxonomists for standard genome sequencing and annotation.</title>
        <authorList>
            <consortium name="The Broad Institute Genomics Platform"/>
            <consortium name="The Broad Institute Genome Sequencing Center for Infectious Disease"/>
            <person name="Wu L."/>
            <person name="Ma J."/>
        </authorList>
    </citation>
    <scope>NUCLEOTIDE SEQUENCE [LARGE SCALE GENOMIC DNA]</scope>
    <source>
        <strain evidence="4">JCM 17224</strain>
    </source>
</reference>
<evidence type="ECO:0000259" key="2">
    <source>
        <dbReference type="Pfam" id="PF05193"/>
    </source>
</evidence>